<reference evidence="2 3" key="1">
    <citation type="journal article" date="2018" name="Mycol. Prog.">
        <title>Coniella lustricola, a new species from submerged detritus.</title>
        <authorList>
            <person name="Raudabaugh D.B."/>
            <person name="Iturriaga T."/>
            <person name="Carver A."/>
            <person name="Mondo S."/>
            <person name="Pangilinan J."/>
            <person name="Lipzen A."/>
            <person name="He G."/>
            <person name="Amirebrahimi M."/>
            <person name="Grigoriev I.V."/>
            <person name="Miller A.N."/>
        </authorList>
    </citation>
    <scope>NUCLEOTIDE SEQUENCE [LARGE SCALE GENOMIC DNA]</scope>
    <source>
        <strain evidence="2 3">B22-T-1</strain>
    </source>
</reference>
<evidence type="ECO:0000256" key="1">
    <source>
        <dbReference type="SAM" id="MobiDB-lite"/>
    </source>
</evidence>
<evidence type="ECO:0000313" key="3">
    <source>
        <dbReference type="Proteomes" id="UP000241462"/>
    </source>
</evidence>
<evidence type="ECO:0000313" key="2">
    <source>
        <dbReference type="EMBL" id="PSR77847.1"/>
    </source>
</evidence>
<name>A0A2T2ZVK9_9PEZI</name>
<keyword evidence="3" id="KW-1185">Reference proteome</keyword>
<sequence>MTTRRLDRRGCDQQLAAILFATLVCSPCSTNSLSAGENATVTSCQSGLVRPEPSRGQSARTHVVGLGCSAVESRKEEARDPLDGDKCVISQTVNKVFGLIEEKREKERKKKPSQPELNNGSNWSLVSTTSSTTPTLLFSWWSAKQASTGQ</sequence>
<feature type="region of interest" description="Disordered" evidence="1">
    <location>
        <begin position="104"/>
        <end position="131"/>
    </location>
</feature>
<dbReference type="EMBL" id="KZ678633">
    <property type="protein sequence ID" value="PSR77847.1"/>
    <property type="molecule type" value="Genomic_DNA"/>
</dbReference>
<accession>A0A2T2ZVK9</accession>
<organism evidence="2 3">
    <name type="scientific">Coniella lustricola</name>
    <dbReference type="NCBI Taxonomy" id="2025994"/>
    <lineage>
        <taxon>Eukaryota</taxon>
        <taxon>Fungi</taxon>
        <taxon>Dikarya</taxon>
        <taxon>Ascomycota</taxon>
        <taxon>Pezizomycotina</taxon>
        <taxon>Sordariomycetes</taxon>
        <taxon>Sordariomycetidae</taxon>
        <taxon>Diaporthales</taxon>
        <taxon>Schizoparmaceae</taxon>
        <taxon>Coniella</taxon>
    </lineage>
</organism>
<protein>
    <submittedName>
        <fullName evidence="2">Uncharacterized protein</fullName>
    </submittedName>
</protein>
<feature type="compositionally biased region" description="Low complexity" evidence="1">
    <location>
        <begin position="121"/>
        <end position="131"/>
    </location>
</feature>
<dbReference type="AlphaFoldDB" id="A0A2T2ZVK9"/>
<proteinExistence type="predicted"/>
<gene>
    <name evidence="2" type="ORF">BD289DRAFT_137320</name>
</gene>
<dbReference type="Proteomes" id="UP000241462">
    <property type="component" value="Unassembled WGS sequence"/>
</dbReference>
<dbReference type="InParanoid" id="A0A2T2ZVK9"/>